<dbReference type="SMART" id="SM00257">
    <property type="entry name" value="LysM"/>
    <property type="match status" value="2"/>
</dbReference>
<dbReference type="PROSITE" id="PS51782">
    <property type="entry name" value="LYSM"/>
    <property type="match status" value="2"/>
</dbReference>
<evidence type="ECO:0000256" key="1">
    <source>
        <dbReference type="SAM" id="SignalP"/>
    </source>
</evidence>
<dbReference type="CDD" id="cd00118">
    <property type="entry name" value="LysM"/>
    <property type="match status" value="2"/>
</dbReference>
<evidence type="ECO:0000313" key="4">
    <source>
        <dbReference type="Proteomes" id="UP001265746"/>
    </source>
</evidence>
<organism evidence="3 4">
    <name type="scientific">Phomopsis amygdali</name>
    <name type="common">Fusicoccum amygdali</name>
    <dbReference type="NCBI Taxonomy" id="1214568"/>
    <lineage>
        <taxon>Eukaryota</taxon>
        <taxon>Fungi</taxon>
        <taxon>Dikarya</taxon>
        <taxon>Ascomycota</taxon>
        <taxon>Pezizomycotina</taxon>
        <taxon>Sordariomycetes</taxon>
        <taxon>Sordariomycetidae</taxon>
        <taxon>Diaporthales</taxon>
        <taxon>Diaporthaceae</taxon>
        <taxon>Diaporthe</taxon>
    </lineage>
</organism>
<keyword evidence="4" id="KW-1185">Reference proteome</keyword>
<reference evidence="3" key="1">
    <citation type="submission" date="2023-06" db="EMBL/GenBank/DDBJ databases">
        <authorList>
            <person name="Noh H."/>
        </authorList>
    </citation>
    <scope>NUCLEOTIDE SEQUENCE</scope>
    <source>
        <strain evidence="3">DUCC20226</strain>
    </source>
</reference>
<feature type="domain" description="LysM" evidence="2">
    <location>
        <begin position="84"/>
        <end position="128"/>
    </location>
</feature>
<dbReference type="Proteomes" id="UP001265746">
    <property type="component" value="Unassembled WGS sequence"/>
</dbReference>
<dbReference type="SUPFAM" id="SSF54106">
    <property type="entry name" value="LysM domain"/>
    <property type="match status" value="2"/>
</dbReference>
<feature type="signal peptide" evidence="1">
    <location>
        <begin position="1"/>
        <end position="17"/>
    </location>
</feature>
<accession>A0AAD9W378</accession>
<dbReference type="PANTHER" id="PTHR33734:SF22">
    <property type="entry name" value="MEMBRANE-BOUND LYTIC MUREIN TRANSGLYCOSYLASE D"/>
    <property type="match status" value="1"/>
</dbReference>
<dbReference type="Gene3D" id="3.10.350.10">
    <property type="entry name" value="LysM domain"/>
    <property type="match status" value="2"/>
</dbReference>
<keyword evidence="1" id="KW-0732">Signal</keyword>
<dbReference type="AlphaFoldDB" id="A0AAD9W378"/>
<sequence length="210" mass="21578">MRFAIFSIISVASLAAAFPSGSGLNLLAAKRSSCETTSKVEFHFNDTSIGTLDSCTTDVTNRGGDSSPTLRRDANTTCVDGPSTNYTVVSGDTLEKIALQFDSGVCNIATANGLSNPDFILAGQVLIVPTEVCEAEVDNTSCRTAAGTATCVSASAGVSDTYTIVSGDTFFLISSRLGITLDSLVAANPDVDAGALEIGQVINIPICTDS</sequence>
<gene>
    <name evidence="3" type="ORF">N8I77_005262</name>
</gene>
<dbReference type="InterPro" id="IPR018392">
    <property type="entry name" value="LysM"/>
</dbReference>
<protein>
    <recommendedName>
        <fullName evidence="2">LysM domain-containing protein</fullName>
    </recommendedName>
</protein>
<dbReference type="InterPro" id="IPR036779">
    <property type="entry name" value="LysM_dom_sf"/>
</dbReference>
<dbReference type="Pfam" id="PF01476">
    <property type="entry name" value="LysM"/>
    <property type="match status" value="2"/>
</dbReference>
<proteinExistence type="predicted"/>
<dbReference type="PANTHER" id="PTHR33734">
    <property type="entry name" value="LYSM DOMAIN-CONTAINING GPI-ANCHORED PROTEIN 2"/>
    <property type="match status" value="1"/>
</dbReference>
<comment type="caution">
    <text evidence="3">The sequence shown here is derived from an EMBL/GenBank/DDBJ whole genome shotgun (WGS) entry which is preliminary data.</text>
</comment>
<feature type="domain" description="LysM" evidence="2">
    <location>
        <begin position="160"/>
        <end position="204"/>
    </location>
</feature>
<name>A0AAD9W378_PHOAM</name>
<evidence type="ECO:0000259" key="2">
    <source>
        <dbReference type="PROSITE" id="PS51782"/>
    </source>
</evidence>
<evidence type="ECO:0000313" key="3">
    <source>
        <dbReference type="EMBL" id="KAK2606519.1"/>
    </source>
</evidence>
<dbReference type="EMBL" id="JAUJFL010000003">
    <property type="protein sequence ID" value="KAK2606519.1"/>
    <property type="molecule type" value="Genomic_DNA"/>
</dbReference>
<feature type="chain" id="PRO_5042230498" description="LysM domain-containing protein" evidence="1">
    <location>
        <begin position="18"/>
        <end position="210"/>
    </location>
</feature>